<feature type="transmembrane region" description="Helical" evidence="1">
    <location>
        <begin position="41"/>
        <end position="66"/>
    </location>
</feature>
<evidence type="ECO:0000259" key="3">
    <source>
        <dbReference type="Pfam" id="PF21027"/>
    </source>
</evidence>
<proteinExistence type="predicted"/>
<dbReference type="OrthoDB" id="5123057at2759"/>
<dbReference type="GO" id="GO:0016799">
    <property type="term" value="F:hydrolase activity, hydrolyzing N-glycosyl compounds"/>
    <property type="evidence" value="ECO:0007669"/>
    <property type="project" value="InterPro"/>
</dbReference>
<evidence type="ECO:0000256" key="1">
    <source>
        <dbReference type="SAM" id="Phobius"/>
    </source>
</evidence>
<dbReference type="EMBL" id="JAGPXF010000004">
    <property type="protein sequence ID" value="KAH7245010.1"/>
    <property type="molecule type" value="Genomic_DNA"/>
</dbReference>
<keyword evidence="1" id="KW-0472">Membrane</keyword>
<feature type="domain" description="Cellulose-binding Sde182 C-terminal" evidence="3">
    <location>
        <begin position="278"/>
        <end position="356"/>
    </location>
</feature>
<dbReference type="InterPro" id="IPR011483">
    <property type="entry name" value="Sde182_NH-like"/>
</dbReference>
<keyword evidence="5" id="KW-1185">Reference proteome</keyword>
<evidence type="ECO:0000259" key="2">
    <source>
        <dbReference type="Pfam" id="PF07632"/>
    </source>
</evidence>
<accession>A0A8K0RVF0</accession>
<name>A0A8K0RVF0_9HYPO</name>
<protein>
    <submittedName>
        <fullName evidence="4">Uncharacterized protein</fullName>
    </submittedName>
</protein>
<reference evidence="4" key="1">
    <citation type="journal article" date="2021" name="Nat. Commun.">
        <title>Genetic determinants of endophytism in the Arabidopsis root mycobiome.</title>
        <authorList>
            <person name="Mesny F."/>
            <person name="Miyauchi S."/>
            <person name="Thiergart T."/>
            <person name="Pickel B."/>
            <person name="Atanasova L."/>
            <person name="Karlsson M."/>
            <person name="Huettel B."/>
            <person name="Barry K.W."/>
            <person name="Haridas S."/>
            <person name="Chen C."/>
            <person name="Bauer D."/>
            <person name="Andreopoulos W."/>
            <person name="Pangilinan J."/>
            <person name="LaButti K."/>
            <person name="Riley R."/>
            <person name="Lipzen A."/>
            <person name="Clum A."/>
            <person name="Drula E."/>
            <person name="Henrissat B."/>
            <person name="Kohler A."/>
            <person name="Grigoriev I.V."/>
            <person name="Martin F.M."/>
            <person name="Hacquard S."/>
        </authorList>
    </citation>
    <scope>NUCLEOTIDE SEQUENCE</scope>
    <source>
        <strain evidence="4">MPI-SDFR-AT-0068</strain>
    </source>
</reference>
<keyword evidence="1" id="KW-1133">Transmembrane helix</keyword>
<dbReference type="Proteomes" id="UP000813427">
    <property type="component" value="Unassembled WGS sequence"/>
</dbReference>
<evidence type="ECO:0000313" key="4">
    <source>
        <dbReference type="EMBL" id="KAH7245010.1"/>
    </source>
</evidence>
<sequence>MVVYVAIQGISLPLYFSLSKASPCCIPSLRRRQRGNRKPPSSFVIGGIFLALLLWGLCLSSTIATLAPLLEPAPSKHAEALWKHSLIHLCASADIFQIDGIIAAIVDKRGSFPTRRARLRVTGQAQTIWDVRRTRTAAQLDEFLAKIRVYAVIDQDHVNDGEGYVNRAQFWMRKTFKLFYIWAESAWLTDALASVYTTYKYAVEGDSSSWLHSWPGLNDPKSPSQAGFSGRFIYRMIDFIVRIDWAANGTGNRNPKLTVTGNNGYDTLVVEAASNEIIILSAVGSSDPDGNTVKYNWTQDFGAGYTNTVPVKGSASEVAVIQVSEAAAGKDIHIVLRGVDNDSPPLAAFHRAILHVTLKDVGQC</sequence>
<dbReference type="Pfam" id="PF07632">
    <property type="entry name" value="Sde182_NH-like"/>
    <property type="match status" value="2"/>
</dbReference>
<dbReference type="AlphaFoldDB" id="A0A8K0RVF0"/>
<feature type="domain" description="Cellulose-binding Sde182 nucleoside hydrolase-like" evidence="2">
    <location>
        <begin position="191"/>
        <end position="232"/>
    </location>
</feature>
<keyword evidence="1" id="KW-0812">Transmembrane</keyword>
<dbReference type="Pfam" id="PF21027">
    <property type="entry name" value="Sde0182_C"/>
    <property type="match status" value="1"/>
</dbReference>
<comment type="caution">
    <text evidence="4">The sequence shown here is derived from an EMBL/GenBank/DDBJ whole genome shotgun (WGS) entry which is preliminary data.</text>
</comment>
<dbReference type="Gene3D" id="3.90.245.10">
    <property type="entry name" value="Ribonucleoside hydrolase-like"/>
    <property type="match status" value="1"/>
</dbReference>
<organism evidence="4 5">
    <name type="scientific">Fusarium tricinctum</name>
    <dbReference type="NCBI Taxonomy" id="61284"/>
    <lineage>
        <taxon>Eukaryota</taxon>
        <taxon>Fungi</taxon>
        <taxon>Dikarya</taxon>
        <taxon>Ascomycota</taxon>
        <taxon>Pezizomycotina</taxon>
        <taxon>Sordariomycetes</taxon>
        <taxon>Hypocreomycetidae</taxon>
        <taxon>Hypocreales</taxon>
        <taxon>Nectriaceae</taxon>
        <taxon>Fusarium</taxon>
        <taxon>Fusarium tricinctum species complex</taxon>
    </lineage>
</organism>
<dbReference type="InterPro" id="IPR048527">
    <property type="entry name" value="Sde182_C"/>
</dbReference>
<dbReference type="Gene3D" id="2.60.40.10">
    <property type="entry name" value="Immunoglobulins"/>
    <property type="match status" value="1"/>
</dbReference>
<dbReference type="InterPro" id="IPR013783">
    <property type="entry name" value="Ig-like_fold"/>
</dbReference>
<feature type="domain" description="Cellulose-binding Sde182 nucleoside hydrolase-like" evidence="2">
    <location>
        <begin position="125"/>
        <end position="183"/>
    </location>
</feature>
<gene>
    <name evidence="4" type="ORF">BKA59DRAFT_454080</name>
</gene>
<evidence type="ECO:0000313" key="5">
    <source>
        <dbReference type="Proteomes" id="UP000813427"/>
    </source>
</evidence>
<dbReference type="InterPro" id="IPR036452">
    <property type="entry name" value="Ribo_hydro-like"/>
</dbReference>